<feature type="domain" description="DNA2/NAM7 helicase helicase" evidence="20">
    <location>
        <begin position="400"/>
        <end position="470"/>
    </location>
</feature>
<dbReference type="GO" id="GO:0000014">
    <property type="term" value="F:single-stranded DNA endodeoxyribonuclease activity"/>
    <property type="evidence" value="ECO:0007669"/>
    <property type="project" value="UniProtKB-ARBA"/>
</dbReference>
<comment type="function">
    <text evidence="19">Key enzyme involved in DNA replication and DNA repair. Involved in Okazaki fragments processing by cleaving long flaps that escape FEN1: flaps that are longer than 27 nucleotides are coated by replication protein A complex (RPA), leading to recruit DNA2 which cleaves the flap until it is too short to bind RPA and becomes a substrate for FEN1. Also involved in 5'-end resection of DNA during double-strand break (DSB) repair by mediating the cleavage of 5'-ssDNA.</text>
</comment>
<evidence type="ECO:0000256" key="8">
    <source>
        <dbReference type="ARBA" id="ARBA00022763"/>
    </source>
</evidence>
<organism evidence="23 24">
    <name type="scientific">Ambrosiozyma monospora</name>
    <name type="common">Yeast</name>
    <name type="synonym">Endomycopsis monosporus</name>
    <dbReference type="NCBI Taxonomy" id="43982"/>
    <lineage>
        <taxon>Eukaryota</taxon>
        <taxon>Fungi</taxon>
        <taxon>Dikarya</taxon>
        <taxon>Ascomycota</taxon>
        <taxon>Saccharomycotina</taxon>
        <taxon>Pichiomycetes</taxon>
        <taxon>Pichiales</taxon>
        <taxon>Pichiaceae</taxon>
        <taxon>Ambrosiozyma</taxon>
    </lineage>
</organism>
<dbReference type="GO" id="GO:0017108">
    <property type="term" value="F:5'-flap endonuclease activity"/>
    <property type="evidence" value="ECO:0007669"/>
    <property type="project" value="UniProtKB-UniRule"/>
</dbReference>
<evidence type="ECO:0000256" key="15">
    <source>
        <dbReference type="ARBA" id="ARBA00023204"/>
    </source>
</evidence>
<dbReference type="GO" id="GO:0051539">
    <property type="term" value="F:4 iron, 4 sulfur cluster binding"/>
    <property type="evidence" value="ECO:0007669"/>
    <property type="project" value="UniProtKB-UniRule"/>
</dbReference>
<dbReference type="InterPro" id="IPR047187">
    <property type="entry name" value="SF1_C_Upf1"/>
</dbReference>
<evidence type="ECO:0000259" key="22">
    <source>
        <dbReference type="Pfam" id="PF21123"/>
    </source>
</evidence>
<evidence type="ECO:0000256" key="4">
    <source>
        <dbReference type="ARBA" id="ARBA00022705"/>
    </source>
</evidence>
<keyword evidence="15 19" id="KW-0234">DNA repair</keyword>
<dbReference type="GO" id="GO:0005737">
    <property type="term" value="C:cytoplasm"/>
    <property type="evidence" value="ECO:0007669"/>
    <property type="project" value="TreeGrafter"/>
</dbReference>
<evidence type="ECO:0000256" key="7">
    <source>
        <dbReference type="ARBA" id="ARBA00022741"/>
    </source>
</evidence>
<evidence type="ECO:0000256" key="1">
    <source>
        <dbReference type="ARBA" id="ARBA00001966"/>
    </source>
</evidence>
<dbReference type="GO" id="GO:0071932">
    <property type="term" value="P:replication fork reversal"/>
    <property type="evidence" value="ECO:0007669"/>
    <property type="project" value="TreeGrafter"/>
</dbReference>
<keyword evidence="7 19" id="KW-0547">Nucleotide-binding</keyword>
<dbReference type="InterPro" id="IPR026851">
    <property type="entry name" value="Dna2/JHS1_DEXXQ-box"/>
</dbReference>
<dbReference type="InterPro" id="IPR045055">
    <property type="entry name" value="DNA2/NAM7-like"/>
</dbReference>
<keyword evidence="4 19" id="KW-0235">DNA replication</keyword>
<keyword evidence="17 19" id="KW-0511">Multifunctional enzyme</keyword>
<keyword evidence="13 19" id="KW-0411">Iron-sulfur</keyword>
<keyword evidence="19" id="KW-0158">Chromosome</keyword>
<dbReference type="InterPro" id="IPR027417">
    <property type="entry name" value="P-loop_NTPase"/>
</dbReference>
<accession>A0A9W6Z4Z6</accession>
<comment type="similarity">
    <text evidence="2 19">Belongs to the DNA2/NAM7 helicase family.</text>
</comment>
<evidence type="ECO:0000256" key="11">
    <source>
        <dbReference type="ARBA" id="ARBA00022840"/>
    </source>
</evidence>
<feature type="domain" description="DNA2 rift barrel" evidence="22">
    <location>
        <begin position="110"/>
        <end position="194"/>
    </location>
</feature>
<evidence type="ECO:0000256" key="19">
    <source>
        <dbReference type="RuleBase" id="RU367041"/>
    </source>
</evidence>
<keyword evidence="9 19" id="KW-0378">Hydrolase</keyword>
<dbReference type="OrthoDB" id="6513042at2759"/>
<dbReference type="GO" id="GO:0017116">
    <property type="term" value="F:single-stranded DNA helicase activity"/>
    <property type="evidence" value="ECO:0007669"/>
    <property type="project" value="UniProtKB-UniRule"/>
</dbReference>
<proteinExistence type="inferred from homology"/>
<dbReference type="FunFam" id="3.40.50.300:FF:000721">
    <property type="entry name" value="DNA replication ATP-dependent helicase/nuclease DNA2"/>
    <property type="match status" value="1"/>
</dbReference>
<dbReference type="Pfam" id="PF13086">
    <property type="entry name" value="AAA_11"/>
    <property type="match status" value="2"/>
</dbReference>
<dbReference type="GO" id="GO:0046872">
    <property type="term" value="F:metal ion binding"/>
    <property type="evidence" value="ECO:0007669"/>
    <property type="project" value="UniProtKB-UniRule"/>
</dbReference>
<feature type="domain" description="DNA2/NAM7 helicase-like C-terminal" evidence="21">
    <location>
        <begin position="478"/>
        <end position="649"/>
    </location>
</feature>
<keyword evidence="24" id="KW-1185">Reference proteome</keyword>
<feature type="domain" description="DNA2/NAM7 helicase helicase" evidence="20">
    <location>
        <begin position="295"/>
        <end position="387"/>
    </location>
</feature>
<evidence type="ECO:0000256" key="17">
    <source>
        <dbReference type="ARBA" id="ARBA00023268"/>
    </source>
</evidence>
<dbReference type="GO" id="GO:0005634">
    <property type="term" value="C:nucleus"/>
    <property type="evidence" value="ECO:0007669"/>
    <property type="project" value="UniProtKB-SubCell"/>
</dbReference>
<protein>
    <recommendedName>
        <fullName evidence="19">DNA replication ATP-dependent helicase/nuclease</fullName>
        <ecNumber evidence="19">3.1.-.-</ecNumber>
        <ecNumber evidence="19">3.6.4.12</ecNumber>
    </recommendedName>
</protein>
<keyword evidence="6 19" id="KW-0479">Metal-binding</keyword>
<evidence type="ECO:0000256" key="16">
    <source>
        <dbReference type="ARBA" id="ARBA00023242"/>
    </source>
</evidence>
<keyword evidence="10 19" id="KW-0347">Helicase</keyword>
<reference evidence="23" key="1">
    <citation type="submission" date="2023-04" db="EMBL/GenBank/DDBJ databases">
        <title>Ambrosiozyma monospora NBRC 1965.</title>
        <authorList>
            <person name="Ichikawa N."/>
            <person name="Sato H."/>
            <person name="Tonouchi N."/>
        </authorList>
    </citation>
    <scope>NUCLEOTIDE SEQUENCE</scope>
    <source>
        <strain evidence="23">NBRC 1965</strain>
    </source>
</reference>
<dbReference type="GO" id="GO:0005524">
    <property type="term" value="F:ATP binding"/>
    <property type="evidence" value="ECO:0007669"/>
    <property type="project" value="UniProtKB-UniRule"/>
</dbReference>
<dbReference type="EC" id="3.6.4.12" evidence="19"/>
<comment type="catalytic activity">
    <reaction evidence="18 19">
        <text>ATP + H2O = ADP + phosphate + H(+)</text>
        <dbReference type="Rhea" id="RHEA:13065"/>
        <dbReference type="ChEBI" id="CHEBI:15377"/>
        <dbReference type="ChEBI" id="CHEBI:15378"/>
        <dbReference type="ChEBI" id="CHEBI:30616"/>
        <dbReference type="ChEBI" id="CHEBI:43474"/>
        <dbReference type="ChEBI" id="CHEBI:456216"/>
        <dbReference type="EC" id="3.6.4.12"/>
    </reaction>
</comment>
<comment type="caution">
    <text evidence="23">The sequence shown here is derived from an EMBL/GenBank/DDBJ whole genome shotgun (WGS) entry which is preliminary data.</text>
</comment>
<evidence type="ECO:0000259" key="21">
    <source>
        <dbReference type="Pfam" id="PF13087"/>
    </source>
</evidence>
<comment type="cofactor">
    <cofactor evidence="1">
        <name>[4Fe-4S] cluster</name>
        <dbReference type="ChEBI" id="CHEBI:49883"/>
    </cofactor>
</comment>
<keyword evidence="12 19" id="KW-0408">Iron</keyword>
<evidence type="ECO:0000256" key="9">
    <source>
        <dbReference type="ARBA" id="ARBA00022801"/>
    </source>
</evidence>
<dbReference type="GO" id="GO:0003677">
    <property type="term" value="F:DNA binding"/>
    <property type="evidence" value="ECO:0007669"/>
    <property type="project" value="UniProtKB-UniRule"/>
</dbReference>
<dbReference type="InterPro" id="IPR041679">
    <property type="entry name" value="DNA2/NAM7-like_C"/>
</dbReference>
<dbReference type="Pfam" id="PF21123">
    <property type="entry name" value="Dna2_Rift"/>
    <property type="match status" value="1"/>
</dbReference>
<dbReference type="AlphaFoldDB" id="A0A9W6Z4Z6"/>
<dbReference type="EMBL" id="BSXU01006485">
    <property type="protein sequence ID" value="GMG55908.1"/>
    <property type="molecule type" value="Genomic_DNA"/>
</dbReference>
<keyword evidence="8 19" id="KW-0227">DNA damage</keyword>
<dbReference type="Proteomes" id="UP001165063">
    <property type="component" value="Unassembled WGS sequence"/>
</dbReference>
<evidence type="ECO:0000256" key="13">
    <source>
        <dbReference type="ARBA" id="ARBA00023014"/>
    </source>
</evidence>
<evidence type="ECO:0000256" key="10">
    <source>
        <dbReference type="ARBA" id="ARBA00022806"/>
    </source>
</evidence>
<evidence type="ECO:0000256" key="6">
    <source>
        <dbReference type="ARBA" id="ARBA00022723"/>
    </source>
</evidence>
<dbReference type="SUPFAM" id="SSF52540">
    <property type="entry name" value="P-loop containing nucleoside triphosphate hydrolases"/>
    <property type="match status" value="1"/>
</dbReference>
<keyword evidence="5 19" id="KW-0540">Nuclease</keyword>
<keyword evidence="3 19" id="KW-0004">4Fe-4S</keyword>
<evidence type="ECO:0000256" key="3">
    <source>
        <dbReference type="ARBA" id="ARBA00022485"/>
    </source>
</evidence>
<dbReference type="Gene3D" id="3.40.50.300">
    <property type="entry name" value="P-loop containing nucleotide triphosphate hydrolases"/>
    <property type="match status" value="2"/>
</dbReference>
<gene>
    <name evidence="23" type="ORF">Amon01_000797700</name>
</gene>
<name>A0A9W6Z4Z6_AMBMO</name>
<dbReference type="EC" id="3.1.-.-" evidence="19"/>
<keyword evidence="16 19" id="KW-0539">Nucleus</keyword>
<evidence type="ECO:0000259" key="20">
    <source>
        <dbReference type="Pfam" id="PF13086"/>
    </source>
</evidence>
<evidence type="ECO:0000256" key="12">
    <source>
        <dbReference type="ARBA" id="ARBA00023004"/>
    </source>
</evidence>
<evidence type="ECO:0000256" key="14">
    <source>
        <dbReference type="ARBA" id="ARBA00023125"/>
    </source>
</evidence>
<dbReference type="CDD" id="cd18808">
    <property type="entry name" value="SF1_C_Upf1"/>
    <property type="match status" value="1"/>
</dbReference>
<evidence type="ECO:0000256" key="5">
    <source>
        <dbReference type="ARBA" id="ARBA00022722"/>
    </source>
</evidence>
<dbReference type="Pfam" id="PF13087">
    <property type="entry name" value="AAA_12"/>
    <property type="match status" value="1"/>
</dbReference>
<dbReference type="PANTHER" id="PTHR10887:SF433">
    <property type="entry name" value="DNA REPLICATION ATP-DEPENDENT HELICASE_NUCLEASE DNA2"/>
    <property type="match status" value="1"/>
</dbReference>
<comment type="subcellular location">
    <subcellularLocation>
        <location evidence="19">Nucleus</location>
    </subcellularLocation>
    <subcellularLocation>
        <location evidence="19">Chromosome</location>
    </subcellularLocation>
</comment>
<dbReference type="InterPro" id="IPR041677">
    <property type="entry name" value="DNA2/NAM7_AAA_11"/>
</dbReference>
<dbReference type="InterPro" id="IPR048459">
    <property type="entry name" value="DNA2_Rift"/>
</dbReference>
<dbReference type="GO" id="GO:0006302">
    <property type="term" value="P:double-strand break repair"/>
    <property type="evidence" value="ECO:0007669"/>
    <property type="project" value="UniProtKB-ARBA"/>
</dbReference>
<sequence>MDIKSLIFLRNQLTQYMTYDVRELPPPLHQNSTCERCFEKEKCMVLNKLMDDSEDGSDGDPFDKVIYSVVTEHLSLPVHKQFYNHWDSLISKEEGMVNSFKKDLWVYTSKERENNGGKAVGNLTVVQAVEEFGKRMKFLYTFERGPEFGSMKNSHLSKFDRVIVSDEDGHFWLASGFIESIRSNQISFRTDRQFLNSRVKLPSFDMTTNQVFQTVLNGKLPPIDDAVKAKKYRIDKDDMFHGFALARYNLLNLFLPEDEEGQVGDSRRRKMVVELQQPRFTETSLISKYSFDENKFNTDQLSAFDKCLKAKDYALILGMPGTGKTTVIASLIKEMVLNDKTVLLSSYTHSAVDNIVEKLIDLIPDLSLLRVGSSNSISAKVKKYSLYSEDTIHKMETKEDFDRVFVDTQIVATTCMGIKEIPYANRERFDYCIIDEASQVSMPFCLGPLSFADKFILVGDHYQLPPLIINPEARAGGMDMSLFKILSEAHPESVVELTHQYRMCADVMLLSNTLIYDGRLKCGSDKVANQVLRIPNSQQLDTFTMMEHIPNNLQWMNTVFEETNRVIFLNHDHLPANEVVNGEKVDNPIEAELIIQIVNALTKCGGVDPTSIGVMSFYRAQLRHFYRQTFAHTVEILTADQYQGRDKDFQIDYSRIQEVDEYRASV</sequence>
<evidence type="ECO:0000313" key="23">
    <source>
        <dbReference type="EMBL" id="GMG55908.1"/>
    </source>
</evidence>
<evidence type="ECO:0000256" key="18">
    <source>
        <dbReference type="ARBA" id="ARBA00047995"/>
    </source>
</evidence>
<keyword evidence="14 19" id="KW-0238">DNA-binding</keyword>
<dbReference type="PANTHER" id="PTHR10887">
    <property type="entry name" value="DNA2/NAM7 HELICASE FAMILY"/>
    <property type="match status" value="1"/>
</dbReference>
<evidence type="ECO:0000313" key="24">
    <source>
        <dbReference type="Proteomes" id="UP001165063"/>
    </source>
</evidence>
<dbReference type="GO" id="GO:0035861">
    <property type="term" value="C:site of double-strand break"/>
    <property type="evidence" value="ECO:0007669"/>
    <property type="project" value="UniProtKB-ARBA"/>
</dbReference>
<evidence type="ECO:0000256" key="2">
    <source>
        <dbReference type="ARBA" id="ARBA00007913"/>
    </source>
</evidence>
<dbReference type="CDD" id="cd18041">
    <property type="entry name" value="DEXXQc_DNA2"/>
    <property type="match status" value="1"/>
</dbReference>
<dbReference type="GO" id="GO:0033567">
    <property type="term" value="P:DNA replication, Okazaki fragment processing"/>
    <property type="evidence" value="ECO:0007669"/>
    <property type="project" value="UniProtKB-UniRule"/>
</dbReference>
<keyword evidence="11 19" id="KW-0067">ATP-binding</keyword>